<feature type="region of interest" description="Disordered" evidence="1">
    <location>
        <begin position="26"/>
        <end position="51"/>
    </location>
</feature>
<gene>
    <name evidence="2" type="ORF">B0H63DRAFT_526989</name>
</gene>
<dbReference type="EMBL" id="JAULSW010000008">
    <property type="protein sequence ID" value="KAK3372129.1"/>
    <property type="molecule type" value="Genomic_DNA"/>
</dbReference>
<dbReference type="Proteomes" id="UP001285441">
    <property type="component" value="Unassembled WGS sequence"/>
</dbReference>
<keyword evidence="3" id="KW-1185">Reference proteome</keyword>
<sequence length="278" mass="31989">MAYNTPFPSANLLYVSPIVRDTTPECGSPTTLAAFSPQGSDNGDGDGDPQQGHSFKPWSLVLILRPSRDVASGNSRSVWMARLEFDCNDLPKLMRDGLRWDSAMNVIRERGFWAPVSEPEYQSKYAVFRQWHLQEHTTKPETECRWVARAKVYAQKVYQLSDFKLWALDRVNIESAVAHNQDGQQVFHWCKRDPEWDINCIHDGADYFSCGVGKWWFWPMGGERDLYKQRLEEEERQKQQQSQTQPQLLAYSNFGIDNPLRRVRGGPSGHFGPLTAPY</sequence>
<evidence type="ECO:0000313" key="3">
    <source>
        <dbReference type="Proteomes" id="UP001285441"/>
    </source>
</evidence>
<reference evidence="2" key="2">
    <citation type="submission" date="2023-06" db="EMBL/GenBank/DDBJ databases">
        <authorList>
            <consortium name="Lawrence Berkeley National Laboratory"/>
            <person name="Haridas S."/>
            <person name="Hensen N."/>
            <person name="Bonometti L."/>
            <person name="Westerberg I."/>
            <person name="Brannstrom I.O."/>
            <person name="Guillou S."/>
            <person name="Cros-Aarteil S."/>
            <person name="Calhoun S."/>
            <person name="Kuo A."/>
            <person name="Mondo S."/>
            <person name="Pangilinan J."/>
            <person name="Riley R."/>
            <person name="LaButti K."/>
            <person name="Andreopoulos B."/>
            <person name="Lipzen A."/>
            <person name="Chen C."/>
            <person name="Yanf M."/>
            <person name="Daum C."/>
            <person name="Ng V."/>
            <person name="Clum A."/>
            <person name="Steindorff A."/>
            <person name="Ohm R."/>
            <person name="Martin F."/>
            <person name="Silar P."/>
            <person name="Natvig D."/>
            <person name="Lalanne C."/>
            <person name="Gautier V."/>
            <person name="Ament-velasquez S.L."/>
            <person name="Kruys A."/>
            <person name="Hutchinson M.I."/>
            <person name="Powell A.J."/>
            <person name="Barry K."/>
            <person name="Miller A.N."/>
            <person name="Grigoriev I.V."/>
            <person name="Debuchy R."/>
            <person name="Gladieux P."/>
            <person name="Thoren M.H."/>
            <person name="Johannesson H."/>
        </authorList>
    </citation>
    <scope>NUCLEOTIDE SEQUENCE</scope>
    <source>
        <strain evidence="2">CBS 232.78</strain>
    </source>
</reference>
<protein>
    <submittedName>
        <fullName evidence="2">Uncharacterized protein</fullName>
    </submittedName>
</protein>
<organism evidence="2 3">
    <name type="scientific">Podospora didyma</name>
    <dbReference type="NCBI Taxonomy" id="330526"/>
    <lineage>
        <taxon>Eukaryota</taxon>
        <taxon>Fungi</taxon>
        <taxon>Dikarya</taxon>
        <taxon>Ascomycota</taxon>
        <taxon>Pezizomycotina</taxon>
        <taxon>Sordariomycetes</taxon>
        <taxon>Sordariomycetidae</taxon>
        <taxon>Sordariales</taxon>
        <taxon>Podosporaceae</taxon>
        <taxon>Podospora</taxon>
    </lineage>
</organism>
<comment type="caution">
    <text evidence="2">The sequence shown here is derived from an EMBL/GenBank/DDBJ whole genome shotgun (WGS) entry which is preliminary data.</text>
</comment>
<reference evidence="2" key="1">
    <citation type="journal article" date="2023" name="Mol. Phylogenet. Evol.">
        <title>Genome-scale phylogeny and comparative genomics of the fungal order Sordariales.</title>
        <authorList>
            <person name="Hensen N."/>
            <person name="Bonometti L."/>
            <person name="Westerberg I."/>
            <person name="Brannstrom I.O."/>
            <person name="Guillou S."/>
            <person name="Cros-Aarteil S."/>
            <person name="Calhoun S."/>
            <person name="Haridas S."/>
            <person name="Kuo A."/>
            <person name="Mondo S."/>
            <person name="Pangilinan J."/>
            <person name="Riley R."/>
            <person name="LaButti K."/>
            <person name="Andreopoulos B."/>
            <person name="Lipzen A."/>
            <person name="Chen C."/>
            <person name="Yan M."/>
            <person name="Daum C."/>
            <person name="Ng V."/>
            <person name="Clum A."/>
            <person name="Steindorff A."/>
            <person name="Ohm R.A."/>
            <person name="Martin F."/>
            <person name="Silar P."/>
            <person name="Natvig D.O."/>
            <person name="Lalanne C."/>
            <person name="Gautier V."/>
            <person name="Ament-Velasquez S.L."/>
            <person name="Kruys A."/>
            <person name="Hutchinson M.I."/>
            <person name="Powell A.J."/>
            <person name="Barry K."/>
            <person name="Miller A.N."/>
            <person name="Grigoriev I.V."/>
            <person name="Debuchy R."/>
            <person name="Gladieux P."/>
            <person name="Hiltunen Thoren M."/>
            <person name="Johannesson H."/>
        </authorList>
    </citation>
    <scope>NUCLEOTIDE SEQUENCE</scope>
    <source>
        <strain evidence="2">CBS 232.78</strain>
    </source>
</reference>
<evidence type="ECO:0000313" key="2">
    <source>
        <dbReference type="EMBL" id="KAK3372129.1"/>
    </source>
</evidence>
<proteinExistence type="predicted"/>
<dbReference type="AlphaFoldDB" id="A0AAE0K8L0"/>
<accession>A0AAE0K8L0</accession>
<name>A0AAE0K8L0_9PEZI</name>
<evidence type="ECO:0000256" key="1">
    <source>
        <dbReference type="SAM" id="MobiDB-lite"/>
    </source>
</evidence>